<dbReference type="InterPro" id="IPR036390">
    <property type="entry name" value="WH_DNA-bd_sf"/>
</dbReference>
<dbReference type="EMBL" id="JAULSU010000002">
    <property type="protein sequence ID" value="KAK0626919.1"/>
    <property type="molecule type" value="Genomic_DNA"/>
</dbReference>
<comment type="caution">
    <text evidence="1">The sequence shown here is derived from an EMBL/GenBank/DDBJ whole genome shotgun (WGS) entry which is preliminary data.</text>
</comment>
<dbReference type="SUPFAM" id="SSF46785">
    <property type="entry name" value="Winged helix' DNA-binding domain"/>
    <property type="match status" value="1"/>
</dbReference>
<evidence type="ECO:0000313" key="2">
    <source>
        <dbReference type="Proteomes" id="UP001175000"/>
    </source>
</evidence>
<proteinExistence type="predicted"/>
<gene>
    <name evidence="1" type="ORF">B0T14DRAFT_493160</name>
</gene>
<accession>A0AA39X427</accession>
<organism evidence="1 2">
    <name type="scientific">Immersiella caudata</name>
    <dbReference type="NCBI Taxonomy" id="314043"/>
    <lineage>
        <taxon>Eukaryota</taxon>
        <taxon>Fungi</taxon>
        <taxon>Dikarya</taxon>
        <taxon>Ascomycota</taxon>
        <taxon>Pezizomycotina</taxon>
        <taxon>Sordariomycetes</taxon>
        <taxon>Sordariomycetidae</taxon>
        <taxon>Sordariales</taxon>
        <taxon>Lasiosphaeriaceae</taxon>
        <taxon>Immersiella</taxon>
    </lineage>
</organism>
<dbReference type="Gene3D" id="1.10.10.10">
    <property type="entry name" value="Winged helix-like DNA-binding domain superfamily/Winged helix DNA-binding domain"/>
    <property type="match status" value="1"/>
</dbReference>
<sequence>MADTASALKAAGALVEALKNTPKPSPAQHVELLRLASNVIAMLESPYVICTRFIETLSSSGPISAADLAAVVNIPATAMERLARMVLVNEIFTETSPSTMPTTPSPKPSA</sequence>
<dbReference type="AlphaFoldDB" id="A0AA39X427"/>
<protein>
    <submittedName>
        <fullName evidence="1">Uncharacterized protein</fullName>
    </submittedName>
</protein>
<name>A0AA39X427_9PEZI</name>
<keyword evidence="2" id="KW-1185">Reference proteome</keyword>
<dbReference type="Proteomes" id="UP001175000">
    <property type="component" value="Unassembled WGS sequence"/>
</dbReference>
<reference evidence="1" key="1">
    <citation type="submission" date="2023-06" db="EMBL/GenBank/DDBJ databases">
        <title>Genome-scale phylogeny and comparative genomics of the fungal order Sordariales.</title>
        <authorList>
            <consortium name="Lawrence Berkeley National Laboratory"/>
            <person name="Hensen N."/>
            <person name="Bonometti L."/>
            <person name="Westerberg I."/>
            <person name="Brannstrom I.O."/>
            <person name="Guillou S."/>
            <person name="Cros-Aarteil S."/>
            <person name="Calhoun S."/>
            <person name="Haridas S."/>
            <person name="Kuo A."/>
            <person name="Mondo S."/>
            <person name="Pangilinan J."/>
            <person name="Riley R."/>
            <person name="Labutti K."/>
            <person name="Andreopoulos B."/>
            <person name="Lipzen A."/>
            <person name="Chen C."/>
            <person name="Yanf M."/>
            <person name="Daum C."/>
            <person name="Ng V."/>
            <person name="Clum A."/>
            <person name="Steindorff A."/>
            <person name="Ohm R."/>
            <person name="Martin F."/>
            <person name="Silar P."/>
            <person name="Natvig D."/>
            <person name="Lalanne C."/>
            <person name="Gautier V."/>
            <person name="Ament-Velasquez S.L."/>
            <person name="Kruys A."/>
            <person name="Hutchinson M.I."/>
            <person name="Powell A.J."/>
            <person name="Barry K."/>
            <person name="Miller A.N."/>
            <person name="Grigoriev I.V."/>
            <person name="Debuchy R."/>
            <person name="Gladieux P."/>
            <person name="Thoren M.H."/>
            <person name="Johannesson H."/>
        </authorList>
    </citation>
    <scope>NUCLEOTIDE SEQUENCE</scope>
    <source>
        <strain evidence="1">CBS 606.72</strain>
    </source>
</reference>
<dbReference type="InterPro" id="IPR036388">
    <property type="entry name" value="WH-like_DNA-bd_sf"/>
</dbReference>
<evidence type="ECO:0000313" key="1">
    <source>
        <dbReference type="EMBL" id="KAK0626919.1"/>
    </source>
</evidence>